<comment type="caution">
    <text evidence="2">The sequence shown here is derived from an EMBL/GenBank/DDBJ whole genome shotgun (WGS) entry which is preliminary data.</text>
</comment>
<dbReference type="AlphaFoldDB" id="A0A397GFV0"/>
<name>A0A397GFV0_ASPTH</name>
<sequence>MAGNSASRLGKKRAALAEDSLKAEIKRKKKNDEKPASDDEDPEEEKEDAAPAVNLIRFLPDLFLVERLLPSKLDFDTPDDVWAIPTWQNLWRL</sequence>
<dbReference type="GeneID" id="38125552"/>
<gene>
    <name evidence="2" type="ORF">CDV56_103578</name>
</gene>
<protein>
    <submittedName>
        <fullName evidence="2">Uncharacterized protein</fullName>
    </submittedName>
</protein>
<feature type="region of interest" description="Disordered" evidence="1">
    <location>
        <begin position="1"/>
        <end position="50"/>
    </location>
</feature>
<keyword evidence="3" id="KW-1185">Reference proteome</keyword>
<organism evidence="2 3">
    <name type="scientific">Aspergillus thermomutatus</name>
    <name type="common">Neosartorya pseudofischeri</name>
    <dbReference type="NCBI Taxonomy" id="41047"/>
    <lineage>
        <taxon>Eukaryota</taxon>
        <taxon>Fungi</taxon>
        <taxon>Dikarya</taxon>
        <taxon>Ascomycota</taxon>
        <taxon>Pezizomycotina</taxon>
        <taxon>Eurotiomycetes</taxon>
        <taxon>Eurotiomycetidae</taxon>
        <taxon>Eurotiales</taxon>
        <taxon>Aspergillaceae</taxon>
        <taxon>Aspergillus</taxon>
        <taxon>Aspergillus subgen. Fumigati</taxon>
    </lineage>
</organism>
<dbReference type="EMBL" id="NKHU02000210">
    <property type="protein sequence ID" value="RHZ47883.1"/>
    <property type="molecule type" value="Genomic_DNA"/>
</dbReference>
<feature type="compositionally biased region" description="Basic and acidic residues" evidence="1">
    <location>
        <begin position="15"/>
        <end position="37"/>
    </location>
</feature>
<dbReference type="RefSeq" id="XP_026611746.1">
    <property type="nucleotide sequence ID" value="XM_026757197.1"/>
</dbReference>
<evidence type="ECO:0000313" key="2">
    <source>
        <dbReference type="EMBL" id="RHZ47883.1"/>
    </source>
</evidence>
<evidence type="ECO:0000313" key="3">
    <source>
        <dbReference type="Proteomes" id="UP000215305"/>
    </source>
</evidence>
<proteinExistence type="predicted"/>
<dbReference type="VEuPathDB" id="FungiDB:CDV56_103578"/>
<reference evidence="2" key="1">
    <citation type="submission" date="2018-08" db="EMBL/GenBank/DDBJ databases">
        <title>Draft genome sequence of azole-resistant Aspergillus thermomutatus (Neosartorya pseudofischeri) strain HMR AF 39, isolated from a human nasal aspirate.</title>
        <authorList>
            <person name="Parent-Michaud M."/>
            <person name="Dufresne P.J."/>
            <person name="Fournier E."/>
            <person name="Martineau C."/>
            <person name="Moreira S."/>
            <person name="Perkins V."/>
            <person name="De Repentigny L."/>
            <person name="Dufresne S.F."/>
        </authorList>
    </citation>
    <scope>NUCLEOTIDE SEQUENCE [LARGE SCALE GENOMIC DNA]</scope>
    <source>
        <strain evidence="2">HMR AF 39</strain>
    </source>
</reference>
<feature type="compositionally biased region" description="Acidic residues" evidence="1">
    <location>
        <begin position="38"/>
        <end position="47"/>
    </location>
</feature>
<evidence type="ECO:0000256" key="1">
    <source>
        <dbReference type="SAM" id="MobiDB-lite"/>
    </source>
</evidence>
<accession>A0A397GFV0</accession>
<dbReference type="Proteomes" id="UP000215305">
    <property type="component" value="Unassembled WGS sequence"/>
</dbReference>